<dbReference type="Proteomes" id="UP001165186">
    <property type="component" value="Unassembled WGS sequence"/>
</dbReference>
<reference evidence="1" key="1">
    <citation type="submission" date="2024-09" db="EMBL/GenBank/DDBJ databases">
        <title>Draft Genome Sequences of Neofusicoccum parvum.</title>
        <authorList>
            <person name="Ashida A."/>
            <person name="Camagna M."/>
            <person name="Tanaka A."/>
            <person name="Takemoto D."/>
        </authorList>
    </citation>
    <scope>NUCLEOTIDE SEQUENCE</scope>
    <source>
        <strain evidence="1">PPO83</strain>
    </source>
</reference>
<name>A0ACB5SE35_9PEZI</name>
<organism evidence="1 2">
    <name type="scientific">Neofusicoccum parvum</name>
    <dbReference type="NCBI Taxonomy" id="310453"/>
    <lineage>
        <taxon>Eukaryota</taxon>
        <taxon>Fungi</taxon>
        <taxon>Dikarya</taxon>
        <taxon>Ascomycota</taxon>
        <taxon>Pezizomycotina</taxon>
        <taxon>Dothideomycetes</taxon>
        <taxon>Dothideomycetes incertae sedis</taxon>
        <taxon>Botryosphaeriales</taxon>
        <taxon>Botryosphaeriaceae</taxon>
        <taxon>Neofusicoccum</taxon>
    </lineage>
</organism>
<comment type="caution">
    <text evidence="1">The sequence shown here is derived from an EMBL/GenBank/DDBJ whole genome shotgun (WGS) entry which is preliminary data.</text>
</comment>
<dbReference type="EMBL" id="BSXG01000075">
    <property type="protein sequence ID" value="GME36535.1"/>
    <property type="molecule type" value="Genomic_DNA"/>
</dbReference>
<evidence type="ECO:0000313" key="2">
    <source>
        <dbReference type="Proteomes" id="UP001165186"/>
    </source>
</evidence>
<keyword evidence="2" id="KW-1185">Reference proteome</keyword>
<protein>
    <submittedName>
        <fullName evidence="1">Sh3 domain signaling protein</fullName>
    </submittedName>
</protein>
<evidence type="ECO:0000313" key="1">
    <source>
        <dbReference type="EMBL" id="GME36535.1"/>
    </source>
</evidence>
<sequence length="533" mass="58765">MQRIQRKVGVFMPRSEDDAQVAAMLAEFKEVDQMLGKLIDATSHWREAWAHILGHELYIVTEFEALYKPMAAVGDASDFKGHVPADTPRETLERTRRMKDLYNDLKNDMMEEVNQIDRKLIKPAQDAKQSIKPMHKVIQKREDKKLDYERYKSRVDKLEAQANRSARDESSLAKHQIDMERCEGEYDDADRRLQASLPRITAAVLSLLPYLLAVQVEIQNNILGNMYTVQHEYCQEYGFPSPPPDMADVVADWDATFTPLRKEIEGSYELLMHTRVVRQPMEMPDAKHGTVTGLNIRNTATDKFSNRPRIAGRPSFGSHTSGGGGGSPNEEKPPPKPPRPRNSFSNAPPSPEPSAPPPVNLASRPKIPMASKPRIGGSSTTLSPYDGAGRRPSSSASTGAYSPGSQSYQGDYFGGGTSPNLSTSPSHTPRIGSSHSANGGVSGAVATPLQGIAAGIGAKKKPPPPPPKKRLESFQKEDFVTALYDFDGQGPGDLAFREGDRIKVLKREGDANSWWQGELRGVKGSFPANYCQQ</sequence>
<proteinExistence type="predicted"/>
<gene>
    <name evidence="1" type="primary">g5135</name>
    <name evidence="1" type="ORF">NpPPO83_00005135</name>
</gene>
<accession>A0ACB5SE35</accession>